<name>G7WML7_METH6</name>
<reference evidence="1 2" key="1">
    <citation type="journal article" date="2012" name="PLoS ONE">
        <title>The genome characteristics and predicted function of methyl-group oxidation pathway in the obligate aceticlastic methanogens, Methanosaeta spp.</title>
        <authorList>
            <person name="Zhu J."/>
            <person name="Zheng H."/>
            <person name="Ai G."/>
            <person name="Zhang G."/>
            <person name="Liu D."/>
            <person name="Liu X."/>
            <person name="Dong X."/>
        </authorList>
    </citation>
    <scope>NUCLEOTIDE SEQUENCE [LARGE SCALE GENOMIC DNA]</scope>
    <source>
        <strain evidence="1 2">6Ac</strain>
    </source>
</reference>
<accession>G7WML7</accession>
<protein>
    <submittedName>
        <fullName evidence="1">Uncharacterized protein</fullName>
    </submittedName>
</protein>
<dbReference type="KEGG" id="mhi:Mhar_0415"/>
<dbReference type="PATRIC" id="fig|1110509.7.peg.462"/>
<dbReference type="EMBL" id="CP003117">
    <property type="protein sequence ID" value="AET63801.1"/>
    <property type="molecule type" value="Genomic_DNA"/>
</dbReference>
<dbReference type="AlphaFoldDB" id="G7WML7"/>
<organism evidence="1 2">
    <name type="scientific">Methanothrix harundinacea (strain 6Ac)</name>
    <name type="common">Methanosaeta harundinacea</name>
    <dbReference type="NCBI Taxonomy" id="1110509"/>
    <lineage>
        <taxon>Archaea</taxon>
        <taxon>Methanobacteriati</taxon>
        <taxon>Methanobacteriota</taxon>
        <taxon>Stenosarchaea group</taxon>
        <taxon>Methanomicrobia</taxon>
        <taxon>Methanotrichales</taxon>
        <taxon>Methanotrichaceae</taxon>
        <taxon>Methanothrix</taxon>
    </lineage>
</organism>
<proteinExistence type="predicted"/>
<evidence type="ECO:0000313" key="1">
    <source>
        <dbReference type="EMBL" id="AET63801.1"/>
    </source>
</evidence>
<sequence>MESAPCRDDLSIGLWAEGLDGMKLDAQIPPVSSLIPRVESICPDGGMWIKPAVEGSAPPSCGRMIRG</sequence>
<dbReference type="Proteomes" id="UP000005877">
    <property type="component" value="Chromosome"/>
</dbReference>
<dbReference type="HOGENOM" id="CLU_2802216_0_0_2"/>
<dbReference type="STRING" id="1110509.Mhar_0415"/>
<gene>
    <name evidence="1" type="ordered locus">Mhar_0415</name>
</gene>
<keyword evidence="2" id="KW-1185">Reference proteome</keyword>
<evidence type="ECO:0000313" key="2">
    <source>
        <dbReference type="Proteomes" id="UP000005877"/>
    </source>
</evidence>